<dbReference type="CDD" id="cd02440">
    <property type="entry name" value="AdoMet_MTases"/>
    <property type="match status" value="1"/>
</dbReference>
<comment type="catalytic activity">
    <reaction evidence="5">
        <text>a 2'-deoxyadenosine in DNA + S-adenosyl-L-methionine = an N(6)-methyl-2'-deoxyadenosine in DNA + S-adenosyl-L-homocysteine + H(+)</text>
        <dbReference type="Rhea" id="RHEA:15197"/>
        <dbReference type="Rhea" id="RHEA-COMP:12418"/>
        <dbReference type="Rhea" id="RHEA-COMP:12419"/>
        <dbReference type="ChEBI" id="CHEBI:15378"/>
        <dbReference type="ChEBI" id="CHEBI:57856"/>
        <dbReference type="ChEBI" id="CHEBI:59789"/>
        <dbReference type="ChEBI" id="CHEBI:90615"/>
        <dbReference type="ChEBI" id="CHEBI:90616"/>
        <dbReference type="EC" id="2.1.1.72"/>
    </reaction>
</comment>
<evidence type="ECO:0000256" key="4">
    <source>
        <dbReference type="ARBA" id="ARBA00022691"/>
    </source>
</evidence>
<dbReference type="EC" id="2.1.1.72" evidence="1"/>
<name>C9YFH5_CURXX</name>
<feature type="domain" description="Type II methyltransferase M.TaqI-like" evidence="6">
    <location>
        <begin position="97"/>
        <end position="188"/>
    </location>
</feature>
<protein>
    <recommendedName>
        <fullName evidence="1">site-specific DNA-methyltransferase (adenine-specific)</fullName>
        <ecNumber evidence="1">2.1.1.72</ecNumber>
    </recommendedName>
</protein>
<evidence type="ECO:0000256" key="3">
    <source>
        <dbReference type="ARBA" id="ARBA00022679"/>
    </source>
</evidence>
<evidence type="ECO:0000313" key="7">
    <source>
        <dbReference type="EMBL" id="CBA32671.1"/>
    </source>
</evidence>
<dbReference type="InterPro" id="IPR029063">
    <property type="entry name" value="SAM-dependent_MTases_sf"/>
</dbReference>
<reference evidence="7" key="1">
    <citation type="journal article" date="2010" name="Nature">
        <title>The Dynamic genome of Hydra.</title>
        <authorList>
            <person name="Chapman J.A."/>
            <person name="Kirkness E.F."/>
            <person name="Simakov O."/>
            <person name="Hampson S.E."/>
            <person name="Mitros T."/>
            <person name="Weinmaier T."/>
            <person name="Rattei T."/>
            <person name="Balasubramanian P.G."/>
            <person name="Borman J."/>
            <person name="Busam D."/>
            <person name="Disbennett K."/>
            <person name="Pfannkoch C."/>
            <person name="Sumin N."/>
            <person name="Sutton G."/>
            <person name="Viswanathan L."/>
            <person name="Walenz B."/>
            <person name="Goodstein D.M."/>
            <person name="Hellsten U."/>
            <person name="Kawashima T."/>
            <person name="Prochnik S.E."/>
            <person name="Putnam N.H."/>
            <person name="Shu S."/>
            <person name="Blumberg B."/>
            <person name="Dana C.E."/>
            <person name="Gee L."/>
            <person name="Kibler D.F."/>
            <person name="Law L."/>
            <person name="Lindgens D."/>
            <person name="Martinez D.E."/>
            <person name="Peng J."/>
            <person name="Wigge P.A."/>
            <person name="Bertulat B."/>
            <person name="Guder C."/>
            <person name="Nakamura Y."/>
            <person name="Ozbek S."/>
            <person name="Watanabe H."/>
            <person name="Khalturin K."/>
            <person name="Hemmrich G."/>
            <person name="Franke A."/>
            <person name="Augustin R."/>
            <person name="Fraune S."/>
            <person name="Hayakawa E."/>
            <person name="Hayakawa S."/>
            <person name="Hirose M."/>
            <person name="Hwang J."/>
            <person name="Ikeo K."/>
            <person name="Nishimiya-Fujisawa C."/>
            <person name="Ogura A."/>
            <person name="Takahashi T."/>
            <person name="Steinmetz P.R."/>
            <person name="Zhang X."/>
            <person name="Aufschnaiter R."/>
            <person name="Eder M.K."/>
            <person name="Gorny A.K."/>
            <person name="Salvenmoser W."/>
            <person name="Heimberg A.M."/>
            <person name="Wheeler B.M."/>
            <person name="Peterson K.J."/>
            <person name="Boettger A."/>
            <person name="Tischler P."/>
            <person name="Wolf A."/>
            <person name="Gojobori T."/>
            <person name="Remington K.A."/>
            <person name="Strausberg R.L."/>
            <person name="Venter J."/>
            <person name="Technau U."/>
            <person name="Hobmayer B."/>
            <person name="Bosch T.C."/>
            <person name="Holstein T.W."/>
            <person name="Fujisawa T."/>
            <person name="Bode H.R."/>
            <person name="David C.N."/>
            <person name="Rokhsar D.S."/>
            <person name="Steele R.E."/>
        </authorList>
    </citation>
    <scope>NUCLEOTIDE SEQUENCE</scope>
</reference>
<dbReference type="GO" id="GO:0006304">
    <property type="term" value="P:DNA modification"/>
    <property type="evidence" value="ECO:0007669"/>
    <property type="project" value="InterPro"/>
</dbReference>
<organism evidence="7">
    <name type="scientific">Curvibacter symbiont subsp. Hydra magnipapillata</name>
    <dbReference type="NCBI Taxonomy" id="667019"/>
    <lineage>
        <taxon>Bacteria</taxon>
        <taxon>Pseudomonadati</taxon>
        <taxon>Pseudomonadota</taxon>
        <taxon>Betaproteobacteria</taxon>
        <taxon>Burkholderiales</taxon>
        <taxon>Comamonadaceae</taxon>
        <taxon>Curvibacter</taxon>
    </lineage>
</organism>
<accession>C9YFH5</accession>
<dbReference type="PANTHER" id="PTHR33841">
    <property type="entry name" value="DNA METHYLTRANSFERASE YEEA-RELATED"/>
    <property type="match status" value="1"/>
</dbReference>
<sequence length="396" mass="43078">MRNRYSSAKQELGQFLTPAPIANLLASLLPPGGESILELGAGAGALLEAVSSRMPHLDVTAVEKDVALKRELRARGLASLLIGGDATSPKTIRRLAERAPFDYIVGNPPYAMGVSRKASIKLLEQYGLYNAQRGVRLDTYFLAQSISMMATTGAGAFILPMPLFSDGSYATFRQALLQRFSNITIVELPIDTFGNAEVSTAICSFSGLEGRRKRVKVARANSQGQIEDSIEIAMRQAVERMDFSFHKERLHLDALIGDATHNLRGLGAQVVRGSATSSELKEIGIQYLHTSDLPTSGIGELVYNRSAENRYQNAGEGDIVVPRVGTRCLFRQAVVLKGEVPFTESVFRIRVDPKVRDAVLNSLAGPIGQSWRRLHARGACAKHITATDLFDLPISI</sequence>
<dbReference type="GO" id="GO:0009007">
    <property type="term" value="F:site-specific DNA-methyltransferase (adenine-specific) activity"/>
    <property type="evidence" value="ECO:0007669"/>
    <property type="project" value="UniProtKB-EC"/>
</dbReference>
<dbReference type="EMBL" id="FN543107">
    <property type="protein sequence ID" value="CBA32671.1"/>
    <property type="molecule type" value="Genomic_DNA"/>
</dbReference>
<dbReference type="Pfam" id="PF07669">
    <property type="entry name" value="Eco57I"/>
    <property type="match status" value="1"/>
</dbReference>
<dbReference type="GO" id="GO:0032259">
    <property type="term" value="P:methylation"/>
    <property type="evidence" value="ECO:0007669"/>
    <property type="project" value="UniProtKB-KW"/>
</dbReference>
<dbReference type="PRINTS" id="PR00507">
    <property type="entry name" value="N12N6MTFRASE"/>
</dbReference>
<gene>
    <name evidence="7" type="ORF">Csp_D33310</name>
</gene>
<evidence type="ECO:0000259" key="6">
    <source>
        <dbReference type="Pfam" id="PF07669"/>
    </source>
</evidence>
<dbReference type="InterPro" id="IPR050953">
    <property type="entry name" value="N4_N6_ade-DNA_methylase"/>
</dbReference>
<dbReference type="InterPro" id="IPR002052">
    <property type="entry name" value="DNA_methylase_N6_adenine_CS"/>
</dbReference>
<dbReference type="InterPro" id="IPR011639">
    <property type="entry name" value="MethylTrfase_TaqI-like_dom"/>
</dbReference>
<keyword evidence="3 7" id="KW-0808">Transferase</keyword>
<dbReference type="AlphaFoldDB" id="C9YFH5"/>
<dbReference type="Gene3D" id="3.40.50.150">
    <property type="entry name" value="Vaccinia Virus protein VP39"/>
    <property type="match status" value="1"/>
</dbReference>
<dbReference type="REBASE" id="28889">
    <property type="entry name" value="M.CspHMORF33310P"/>
</dbReference>
<keyword evidence="4" id="KW-0949">S-adenosyl-L-methionine</keyword>
<dbReference type="PANTHER" id="PTHR33841:SF1">
    <property type="entry name" value="DNA METHYLTRANSFERASE A"/>
    <property type="match status" value="1"/>
</dbReference>
<evidence type="ECO:0000256" key="2">
    <source>
        <dbReference type="ARBA" id="ARBA00022603"/>
    </source>
</evidence>
<proteinExistence type="predicted"/>
<keyword evidence="2 7" id="KW-0489">Methyltransferase</keyword>
<dbReference type="SUPFAM" id="SSF53335">
    <property type="entry name" value="S-adenosyl-L-methionine-dependent methyltransferases"/>
    <property type="match status" value="1"/>
</dbReference>
<dbReference type="PROSITE" id="PS00092">
    <property type="entry name" value="N6_MTASE"/>
    <property type="match status" value="1"/>
</dbReference>
<dbReference type="GO" id="GO:0003676">
    <property type="term" value="F:nucleic acid binding"/>
    <property type="evidence" value="ECO:0007669"/>
    <property type="project" value="InterPro"/>
</dbReference>
<evidence type="ECO:0000256" key="5">
    <source>
        <dbReference type="ARBA" id="ARBA00047942"/>
    </source>
</evidence>
<evidence type="ECO:0000256" key="1">
    <source>
        <dbReference type="ARBA" id="ARBA00011900"/>
    </source>
</evidence>